<evidence type="ECO:0000256" key="2">
    <source>
        <dbReference type="ARBA" id="ARBA00022729"/>
    </source>
</evidence>
<dbReference type="PRINTS" id="PR00019">
    <property type="entry name" value="LEURICHRPT"/>
</dbReference>
<dbReference type="InterPro" id="IPR032675">
    <property type="entry name" value="LRR_dom_sf"/>
</dbReference>
<feature type="coiled-coil region" evidence="4">
    <location>
        <begin position="318"/>
        <end position="370"/>
    </location>
</feature>
<dbReference type="GO" id="GO:0005886">
    <property type="term" value="C:plasma membrane"/>
    <property type="evidence" value="ECO:0007669"/>
    <property type="project" value="TreeGrafter"/>
</dbReference>
<dbReference type="VEuPathDB" id="VectorBase:ACUA029141"/>
<evidence type="ECO:0000313" key="7">
    <source>
        <dbReference type="Proteomes" id="UP000075883"/>
    </source>
</evidence>
<keyword evidence="2 5" id="KW-0732">Signal</keyword>
<evidence type="ECO:0000256" key="4">
    <source>
        <dbReference type="SAM" id="Coils"/>
    </source>
</evidence>
<accession>A0A2C9GUN1</accession>
<dbReference type="PROSITE" id="PS51450">
    <property type="entry name" value="LRR"/>
    <property type="match status" value="1"/>
</dbReference>
<evidence type="ECO:0000256" key="5">
    <source>
        <dbReference type="SAM" id="SignalP"/>
    </source>
</evidence>
<protein>
    <recommendedName>
        <fullName evidence="8">Leucine-rich immune protein (Short)</fullName>
    </recommendedName>
</protein>
<dbReference type="SUPFAM" id="SSF52058">
    <property type="entry name" value="L domain-like"/>
    <property type="match status" value="1"/>
</dbReference>
<dbReference type="Proteomes" id="UP000075883">
    <property type="component" value="Unassembled WGS sequence"/>
</dbReference>
<evidence type="ECO:0000313" key="6">
    <source>
        <dbReference type="EnsemblMetazoa" id="ACUA029141-PA"/>
    </source>
</evidence>
<keyword evidence="3" id="KW-0677">Repeat</keyword>
<keyword evidence="7" id="KW-1185">Reference proteome</keyword>
<evidence type="ECO:0000256" key="1">
    <source>
        <dbReference type="ARBA" id="ARBA00022614"/>
    </source>
</evidence>
<evidence type="ECO:0000256" key="3">
    <source>
        <dbReference type="ARBA" id="ARBA00022737"/>
    </source>
</evidence>
<dbReference type="STRING" id="139723.A0A2C9GUN1"/>
<keyword evidence="1" id="KW-0433">Leucine-rich repeat</keyword>
<dbReference type="InterPro" id="IPR003591">
    <property type="entry name" value="Leu-rich_rpt_typical-subtyp"/>
</dbReference>
<evidence type="ECO:0008006" key="8">
    <source>
        <dbReference type="Google" id="ProtNLM"/>
    </source>
</evidence>
<dbReference type="Pfam" id="PF13855">
    <property type="entry name" value="LRR_8"/>
    <property type="match status" value="1"/>
</dbReference>
<dbReference type="EMBL" id="AXCM01011624">
    <property type="status" value="NOT_ANNOTATED_CDS"/>
    <property type="molecule type" value="Genomic_DNA"/>
</dbReference>
<dbReference type="Gene3D" id="3.80.10.10">
    <property type="entry name" value="Ribonuclease Inhibitor"/>
    <property type="match status" value="1"/>
</dbReference>
<dbReference type="PANTHER" id="PTHR24369">
    <property type="entry name" value="ANTIGEN BSP, PUTATIVE-RELATED"/>
    <property type="match status" value="1"/>
</dbReference>
<dbReference type="InterPro" id="IPR050541">
    <property type="entry name" value="LRR_TM_domain-containing"/>
</dbReference>
<dbReference type="AlphaFoldDB" id="A0A2C9GUN1"/>
<feature type="chain" id="PRO_5013333613" description="Leucine-rich immune protein (Short)" evidence="5">
    <location>
        <begin position="18"/>
        <end position="373"/>
    </location>
</feature>
<sequence>MRTLILILLLVIPCSLAIIKKTIECARVQRNSTCFIEGVSFHSPTDEYLTAFPTSSHIIIESSEILHFSAQLFDALAETAFLTLKGSLIPTVTFRSDELHCLRIDNTGLREFAVTPHDNRNLNTLIINGNPLSAIPPTVRYLTGLSILDLSNNQLEHVKLGWFQTMDNLLVLDLSGNRIARIDIQPSLRLGRLKNFWINHNLLQSVPHFPNFAPSLRRVRLVENRWSCEWVAQVRQSIWSFAIQVYGAEYVCADKLDGGLCCYEGYGYNASDTQLEQAEEIYFDNRRQIEQFPRAERMTAIDRGQAEAQQHVLLTQSYNVLEQKYRRLVEEKEQLEKRFVNTVRELERTVKRLTAELTEAQDTIRAQNLKITL</sequence>
<proteinExistence type="predicted"/>
<dbReference type="EnsemblMetazoa" id="ACUA029141-RA">
    <property type="protein sequence ID" value="ACUA029141-PA"/>
    <property type="gene ID" value="ACUA029141"/>
</dbReference>
<feature type="signal peptide" evidence="5">
    <location>
        <begin position="1"/>
        <end position="17"/>
    </location>
</feature>
<reference evidence="6" key="2">
    <citation type="submission" date="2020-05" db="UniProtKB">
        <authorList>
            <consortium name="EnsemblMetazoa"/>
        </authorList>
    </citation>
    <scope>IDENTIFICATION</scope>
    <source>
        <strain evidence="6">A-37</strain>
    </source>
</reference>
<dbReference type="PANTHER" id="PTHR24369:SF210">
    <property type="entry name" value="CHAOPTIN-RELATED"/>
    <property type="match status" value="1"/>
</dbReference>
<dbReference type="InterPro" id="IPR001611">
    <property type="entry name" value="Leu-rich_rpt"/>
</dbReference>
<name>A0A2C9GUN1_9DIPT</name>
<organism evidence="6 7">
    <name type="scientific">Anopheles culicifacies</name>
    <dbReference type="NCBI Taxonomy" id="139723"/>
    <lineage>
        <taxon>Eukaryota</taxon>
        <taxon>Metazoa</taxon>
        <taxon>Ecdysozoa</taxon>
        <taxon>Arthropoda</taxon>
        <taxon>Hexapoda</taxon>
        <taxon>Insecta</taxon>
        <taxon>Pterygota</taxon>
        <taxon>Neoptera</taxon>
        <taxon>Endopterygota</taxon>
        <taxon>Diptera</taxon>
        <taxon>Nematocera</taxon>
        <taxon>Culicoidea</taxon>
        <taxon>Culicidae</taxon>
        <taxon>Anophelinae</taxon>
        <taxon>Anopheles</taxon>
        <taxon>culicifacies species complex</taxon>
    </lineage>
</organism>
<dbReference type="SMART" id="SM00369">
    <property type="entry name" value="LRR_TYP"/>
    <property type="match status" value="3"/>
</dbReference>
<keyword evidence="4" id="KW-0175">Coiled coil</keyword>
<reference evidence="7" key="1">
    <citation type="submission" date="2013-09" db="EMBL/GenBank/DDBJ databases">
        <title>The Genome Sequence of Anopheles culicifacies species A.</title>
        <authorList>
            <consortium name="The Broad Institute Genomics Platform"/>
            <person name="Neafsey D.E."/>
            <person name="Besansky N."/>
            <person name="Howell P."/>
            <person name="Walton C."/>
            <person name="Young S.K."/>
            <person name="Zeng Q."/>
            <person name="Gargeya S."/>
            <person name="Fitzgerald M."/>
            <person name="Haas B."/>
            <person name="Abouelleil A."/>
            <person name="Allen A.W."/>
            <person name="Alvarado L."/>
            <person name="Arachchi H.M."/>
            <person name="Berlin A.M."/>
            <person name="Chapman S.B."/>
            <person name="Gainer-Dewar J."/>
            <person name="Goldberg J."/>
            <person name="Griggs A."/>
            <person name="Gujja S."/>
            <person name="Hansen M."/>
            <person name="Howarth C."/>
            <person name="Imamovic A."/>
            <person name="Ireland A."/>
            <person name="Larimer J."/>
            <person name="McCowan C."/>
            <person name="Murphy C."/>
            <person name="Pearson M."/>
            <person name="Poon T.W."/>
            <person name="Priest M."/>
            <person name="Roberts A."/>
            <person name="Saif S."/>
            <person name="Shea T."/>
            <person name="Sisk P."/>
            <person name="Sykes S."/>
            <person name="Wortman J."/>
            <person name="Nusbaum C."/>
            <person name="Birren B."/>
        </authorList>
    </citation>
    <scope>NUCLEOTIDE SEQUENCE [LARGE SCALE GENOMIC DNA]</scope>
    <source>
        <strain evidence="7">A-37</strain>
    </source>
</reference>